<dbReference type="Gene3D" id="3.30.300.30">
    <property type="match status" value="1"/>
</dbReference>
<organism evidence="5 6">
    <name type="scientific">Exophiala aquamarina CBS 119918</name>
    <dbReference type="NCBI Taxonomy" id="1182545"/>
    <lineage>
        <taxon>Eukaryota</taxon>
        <taxon>Fungi</taxon>
        <taxon>Dikarya</taxon>
        <taxon>Ascomycota</taxon>
        <taxon>Pezizomycotina</taxon>
        <taxon>Eurotiomycetes</taxon>
        <taxon>Chaetothyriomycetidae</taxon>
        <taxon>Chaetothyriales</taxon>
        <taxon>Herpotrichiellaceae</taxon>
        <taxon>Exophiala</taxon>
    </lineage>
</organism>
<dbReference type="PANTHER" id="PTHR24096:SF149">
    <property type="entry name" value="AMP-BINDING DOMAIN-CONTAINING PROTEIN-RELATED"/>
    <property type="match status" value="1"/>
</dbReference>
<proteinExistence type="inferred from homology"/>
<feature type="domain" description="AMP-binding enzyme C-terminal" evidence="4">
    <location>
        <begin position="448"/>
        <end position="530"/>
    </location>
</feature>
<dbReference type="InterPro" id="IPR045851">
    <property type="entry name" value="AMP-bd_C_sf"/>
</dbReference>
<dbReference type="HOGENOM" id="CLU_000022_59_2_1"/>
<dbReference type="GO" id="GO:0019748">
    <property type="term" value="P:secondary metabolic process"/>
    <property type="evidence" value="ECO:0007669"/>
    <property type="project" value="TreeGrafter"/>
</dbReference>
<comment type="caution">
    <text evidence="5">The sequence shown here is derived from an EMBL/GenBank/DDBJ whole genome shotgun (WGS) entry which is preliminary data.</text>
</comment>
<dbReference type="SUPFAM" id="SSF56801">
    <property type="entry name" value="Acetyl-CoA synthetase-like"/>
    <property type="match status" value="1"/>
</dbReference>
<accession>A0A072PCR3</accession>
<dbReference type="PANTHER" id="PTHR24096">
    <property type="entry name" value="LONG-CHAIN-FATTY-ACID--COA LIGASE"/>
    <property type="match status" value="1"/>
</dbReference>
<sequence>MASTSVIQHHFSPLGPDERITIPELFGKYNPDYVPASKVVHIDTLANKSITYGGLRDEAAKGAWGLKHNLGMKEQDRLLVLVPNSTDFIVLCHSTLWLGAIFSPLNIASLPSDIAHSLSLIRPTHLAIDPAKLNHVKKAFEILDWSGASLPIVFTVTHKSFGLKLFPEDISGRSPNESLRPFQLGNRSAKDVTAMVMFSSGTTGKTKGVQLSHYNIVSSLIQVRAAIPTLLNYSTRGVFFAPYCHIYGMSTVVLSGMYVGNFTCGIPTFDFNLYCSKMAEYEATMAHIVPPIAIALANWSLSAKYDLSSLKVILIGAAPTKKALQIKLKARFGYGLTECSPSVTVQSPLDNEENIGTIGRLIPGTDARLVDPVTFKDVPFGEEGELWLKGPQVMMGYYRNPEATKATFSGGWLRTGDVMRLDEHQNLWVTDRLKEMIKYKGFQVPPSELEDLLLKHSSVMDAAVTSIYSDEQATEIPIAYVTLVNDIPSSRKPQTLQYIREWFDGQVVGYKKLRGGIWELNPIPKTASGKILRQELPCKKVVAASRATKL</sequence>
<name>A0A072PCR3_9EURO</name>
<evidence type="ECO:0000256" key="2">
    <source>
        <dbReference type="ARBA" id="ARBA00022598"/>
    </source>
</evidence>
<dbReference type="STRING" id="1182545.A0A072PCR3"/>
<protein>
    <recommendedName>
        <fullName evidence="7">AMP-dependent synthetase/ligase domain-containing protein</fullName>
    </recommendedName>
</protein>
<dbReference type="Pfam" id="PF13193">
    <property type="entry name" value="AMP-binding_C"/>
    <property type="match status" value="1"/>
</dbReference>
<dbReference type="InterPro" id="IPR025110">
    <property type="entry name" value="AMP-bd_C"/>
</dbReference>
<evidence type="ECO:0000313" key="5">
    <source>
        <dbReference type="EMBL" id="KEF57083.1"/>
    </source>
</evidence>
<dbReference type="OrthoDB" id="1898221at2759"/>
<evidence type="ECO:0000256" key="1">
    <source>
        <dbReference type="ARBA" id="ARBA00006432"/>
    </source>
</evidence>
<evidence type="ECO:0008006" key="7">
    <source>
        <dbReference type="Google" id="ProtNLM"/>
    </source>
</evidence>
<dbReference type="EMBL" id="AMGV01000005">
    <property type="protein sequence ID" value="KEF57083.1"/>
    <property type="molecule type" value="Genomic_DNA"/>
</dbReference>
<dbReference type="InterPro" id="IPR042099">
    <property type="entry name" value="ANL_N_sf"/>
</dbReference>
<dbReference type="Proteomes" id="UP000027920">
    <property type="component" value="Unassembled WGS sequence"/>
</dbReference>
<dbReference type="GO" id="GO:0016405">
    <property type="term" value="F:CoA-ligase activity"/>
    <property type="evidence" value="ECO:0007669"/>
    <property type="project" value="TreeGrafter"/>
</dbReference>
<gene>
    <name evidence="5" type="ORF">A1O9_07273</name>
</gene>
<dbReference type="Gene3D" id="3.40.50.12780">
    <property type="entry name" value="N-terminal domain of ligase-like"/>
    <property type="match status" value="1"/>
</dbReference>
<dbReference type="Pfam" id="PF00501">
    <property type="entry name" value="AMP-binding"/>
    <property type="match status" value="1"/>
</dbReference>
<dbReference type="VEuPathDB" id="FungiDB:A1O9_07273"/>
<evidence type="ECO:0000259" key="3">
    <source>
        <dbReference type="Pfam" id="PF00501"/>
    </source>
</evidence>
<reference evidence="5 6" key="1">
    <citation type="submission" date="2013-03" db="EMBL/GenBank/DDBJ databases">
        <title>The Genome Sequence of Exophiala aquamarina CBS 119918.</title>
        <authorList>
            <consortium name="The Broad Institute Genomics Platform"/>
            <person name="Cuomo C."/>
            <person name="de Hoog S."/>
            <person name="Gorbushina A."/>
            <person name="Walker B."/>
            <person name="Young S.K."/>
            <person name="Zeng Q."/>
            <person name="Gargeya S."/>
            <person name="Fitzgerald M."/>
            <person name="Haas B."/>
            <person name="Abouelleil A."/>
            <person name="Allen A.W."/>
            <person name="Alvarado L."/>
            <person name="Arachchi H.M."/>
            <person name="Berlin A.M."/>
            <person name="Chapman S.B."/>
            <person name="Gainer-Dewar J."/>
            <person name="Goldberg J."/>
            <person name="Griggs A."/>
            <person name="Gujja S."/>
            <person name="Hansen M."/>
            <person name="Howarth C."/>
            <person name="Imamovic A."/>
            <person name="Ireland A."/>
            <person name="Larimer J."/>
            <person name="McCowan C."/>
            <person name="Murphy C."/>
            <person name="Pearson M."/>
            <person name="Poon T.W."/>
            <person name="Priest M."/>
            <person name="Roberts A."/>
            <person name="Saif S."/>
            <person name="Shea T."/>
            <person name="Sisk P."/>
            <person name="Sykes S."/>
            <person name="Wortman J."/>
            <person name="Nusbaum C."/>
            <person name="Birren B."/>
        </authorList>
    </citation>
    <scope>NUCLEOTIDE SEQUENCE [LARGE SCALE GENOMIC DNA]</scope>
    <source>
        <strain evidence="5 6">CBS 119918</strain>
    </source>
</reference>
<dbReference type="GeneID" id="25282187"/>
<keyword evidence="2" id="KW-0436">Ligase</keyword>
<dbReference type="AlphaFoldDB" id="A0A072PCR3"/>
<comment type="similarity">
    <text evidence="1">Belongs to the ATP-dependent AMP-binding enzyme family.</text>
</comment>
<evidence type="ECO:0000313" key="6">
    <source>
        <dbReference type="Proteomes" id="UP000027920"/>
    </source>
</evidence>
<dbReference type="InterPro" id="IPR000873">
    <property type="entry name" value="AMP-dep_synth/lig_dom"/>
</dbReference>
<evidence type="ECO:0000259" key="4">
    <source>
        <dbReference type="Pfam" id="PF13193"/>
    </source>
</evidence>
<dbReference type="RefSeq" id="XP_013259673.1">
    <property type="nucleotide sequence ID" value="XM_013404219.1"/>
</dbReference>
<feature type="domain" description="AMP-dependent synthetase/ligase" evidence="3">
    <location>
        <begin position="40"/>
        <end position="398"/>
    </location>
</feature>
<keyword evidence="6" id="KW-1185">Reference proteome</keyword>